<accession>A0A853FBQ6</accession>
<dbReference type="GO" id="GO:0009245">
    <property type="term" value="P:lipid A biosynthetic process"/>
    <property type="evidence" value="ECO:0007669"/>
    <property type="project" value="UniProtKB-UniRule"/>
</dbReference>
<dbReference type="GO" id="GO:0005524">
    <property type="term" value="F:ATP binding"/>
    <property type="evidence" value="ECO:0007669"/>
    <property type="project" value="UniProtKB-UniRule"/>
</dbReference>
<keyword evidence="15" id="KW-1185">Reference proteome</keyword>
<name>A0A853FBQ6_9BURK</name>
<protein>
    <recommendedName>
        <fullName evidence="4 13">Tetraacyldisaccharide 4'-kinase</fullName>
        <ecNumber evidence="3 13">2.7.1.130</ecNumber>
    </recommendedName>
    <alternativeName>
        <fullName evidence="12 13">Lipid A 4'-kinase</fullName>
    </alternativeName>
</protein>
<dbReference type="HAMAP" id="MF_00409">
    <property type="entry name" value="LpxK"/>
    <property type="match status" value="1"/>
</dbReference>
<dbReference type="GO" id="GO:0009029">
    <property type="term" value="F:lipid-A 4'-kinase activity"/>
    <property type="evidence" value="ECO:0007669"/>
    <property type="project" value="UniProtKB-UniRule"/>
</dbReference>
<dbReference type="PANTHER" id="PTHR42724">
    <property type="entry name" value="TETRAACYLDISACCHARIDE 4'-KINASE"/>
    <property type="match status" value="1"/>
</dbReference>
<evidence type="ECO:0000256" key="5">
    <source>
        <dbReference type="ARBA" id="ARBA00022516"/>
    </source>
</evidence>
<dbReference type="InterPro" id="IPR027417">
    <property type="entry name" value="P-loop_NTPase"/>
</dbReference>
<keyword evidence="11 13" id="KW-0443">Lipid metabolism</keyword>
<dbReference type="NCBIfam" id="TIGR00682">
    <property type="entry name" value="lpxK"/>
    <property type="match status" value="1"/>
</dbReference>
<evidence type="ECO:0000256" key="7">
    <source>
        <dbReference type="ARBA" id="ARBA00022679"/>
    </source>
</evidence>
<dbReference type="AlphaFoldDB" id="A0A853FBQ6"/>
<comment type="similarity">
    <text evidence="13">Belongs to the LpxK family.</text>
</comment>
<evidence type="ECO:0000256" key="11">
    <source>
        <dbReference type="ARBA" id="ARBA00023098"/>
    </source>
</evidence>
<dbReference type="SUPFAM" id="SSF52540">
    <property type="entry name" value="P-loop containing nucleoside triphosphate hydrolases"/>
    <property type="match status" value="1"/>
</dbReference>
<evidence type="ECO:0000256" key="10">
    <source>
        <dbReference type="ARBA" id="ARBA00022840"/>
    </source>
</evidence>
<dbReference type="Proteomes" id="UP000580517">
    <property type="component" value="Unassembled WGS sequence"/>
</dbReference>
<dbReference type="OrthoDB" id="9766423at2"/>
<keyword evidence="8 13" id="KW-0547">Nucleotide-binding</keyword>
<evidence type="ECO:0000256" key="13">
    <source>
        <dbReference type="HAMAP-Rule" id="MF_00409"/>
    </source>
</evidence>
<evidence type="ECO:0000256" key="12">
    <source>
        <dbReference type="ARBA" id="ARBA00029757"/>
    </source>
</evidence>
<comment type="catalytic activity">
    <reaction evidence="13">
        <text>a lipid A disaccharide + ATP = a lipid IVA + ADP + H(+)</text>
        <dbReference type="Rhea" id="RHEA:67840"/>
        <dbReference type="ChEBI" id="CHEBI:15378"/>
        <dbReference type="ChEBI" id="CHEBI:30616"/>
        <dbReference type="ChEBI" id="CHEBI:176343"/>
        <dbReference type="ChEBI" id="CHEBI:176425"/>
        <dbReference type="ChEBI" id="CHEBI:456216"/>
        <dbReference type="EC" id="2.7.1.130"/>
    </reaction>
</comment>
<dbReference type="UniPathway" id="UPA00359">
    <property type="reaction ID" value="UER00482"/>
</dbReference>
<evidence type="ECO:0000256" key="1">
    <source>
        <dbReference type="ARBA" id="ARBA00002274"/>
    </source>
</evidence>
<proteinExistence type="inferred from homology"/>
<dbReference type="Pfam" id="PF02606">
    <property type="entry name" value="LpxK"/>
    <property type="match status" value="1"/>
</dbReference>
<sequence length="361" mass="38775">MNGVIERLHTSLQSAWQHKGMLSNLLYPLSLISRAVAEYRRVRISRDPGRVCIGPVPVIVVGNIYVGGTGKTPVVIALAQSLRRQGWRPGIISRGYGVRVGTHPRCGQGSLDAARFGDEPALIAAATGAPVSVHPRRCLALGAMIAHYPAVNVVIADDGLQHHALGRHVEILVQDARGTGNGRMLPAGPLREPPDRIASVDLVVTNLGPADTPPTMPVEPAQMVVMRLTPASAEHLVSGTTMPWDAWLAKHGCAPAAAVAAIGNPARYFSMLRESGVTLSECIALPDHDDYAQPPFSQIDAECILITAKDAVKCRKVRDDRLWVVHAAPRFSDPAWTRRIDERLRALPRSGAAMAASPPRD</sequence>
<dbReference type="RefSeq" id="WP_129968978.1">
    <property type="nucleotide sequence ID" value="NZ_JACCEW010000002.1"/>
</dbReference>
<comment type="caution">
    <text evidence="14">The sequence shown here is derived from an EMBL/GenBank/DDBJ whole genome shotgun (WGS) entry which is preliminary data.</text>
</comment>
<keyword evidence="10 13" id="KW-0067">ATP-binding</keyword>
<evidence type="ECO:0000313" key="14">
    <source>
        <dbReference type="EMBL" id="NYT37072.1"/>
    </source>
</evidence>
<dbReference type="EMBL" id="JACCEW010000002">
    <property type="protein sequence ID" value="NYT37072.1"/>
    <property type="molecule type" value="Genomic_DNA"/>
</dbReference>
<evidence type="ECO:0000256" key="2">
    <source>
        <dbReference type="ARBA" id="ARBA00004870"/>
    </source>
</evidence>
<evidence type="ECO:0000256" key="3">
    <source>
        <dbReference type="ARBA" id="ARBA00012071"/>
    </source>
</evidence>
<keyword evidence="5 13" id="KW-0444">Lipid biosynthesis</keyword>
<dbReference type="InterPro" id="IPR003758">
    <property type="entry name" value="LpxK"/>
</dbReference>
<gene>
    <name evidence="13" type="primary">lpxK</name>
    <name evidence="14" type="ORF">H0A68_09320</name>
</gene>
<keyword evidence="6 13" id="KW-0441">Lipid A biosynthesis</keyword>
<dbReference type="PANTHER" id="PTHR42724:SF1">
    <property type="entry name" value="TETRAACYLDISACCHARIDE 4'-KINASE, MITOCHONDRIAL-RELATED"/>
    <property type="match status" value="1"/>
</dbReference>
<dbReference type="GO" id="GO:0005886">
    <property type="term" value="C:plasma membrane"/>
    <property type="evidence" value="ECO:0007669"/>
    <property type="project" value="TreeGrafter"/>
</dbReference>
<evidence type="ECO:0000256" key="8">
    <source>
        <dbReference type="ARBA" id="ARBA00022741"/>
    </source>
</evidence>
<evidence type="ECO:0000313" key="15">
    <source>
        <dbReference type="Proteomes" id="UP000580517"/>
    </source>
</evidence>
<organism evidence="14 15">
    <name type="scientific">Allopusillimonas soli</name>
    <dbReference type="NCBI Taxonomy" id="659016"/>
    <lineage>
        <taxon>Bacteria</taxon>
        <taxon>Pseudomonadati</taxon>
        <taxon>Pseudomonadota</taxon>
        <taxon>Betaproteobacteria</taxon>
        <taxon>Burkholderiales</taxon>
        <taxon>Alcaligenaceae</taxon>
        <taxon>Allopusillimonas</taxon>
    </lineage>
</organism>
<dbReference type="EC" id="2.7.1.130" evidence="3 13"/>
<evidence type="ECO:0000256" key="6">
    <source>
        <dbReference type="ARBA" id="ARBA00022556"/>
    </source>
</evidence>
<reference evidence="14 15" key="1">
    <citation type="submission" date="2020-07" db="EMBL/GenBank/DDBJ databases">
        <title>Taxonomic revisions and descriptions of new bacterial species based on genomic comparisons in the high-G+C-content subgroup of the family Alcaligenaceae.</title>
        <authorList>
            <person name="Szabo A."/>
            <person name="Felfoldi T."/>
        </authorList>
    </citation>
    <scope>NUCLEOTIDE SEQUENCE [LARGE SCALE GENOMIC DNA]</scope>
    <source>
        <strain evidence="14 15">DSM 25264</strain>
    </source>
</reference>
<keyword evidence="7 13" id="KW-0808">Transferase</keyword>
<comment type="pathway">
    <text evidence="2 13">Glycolipid biosynthesis; lipid IV(A) biosynthesis; lipid IV(A) from (3R)-3-hydroxytetradecanoyl-[acyl-carrier-protein] and UDP-N-acetyl-alpha-D-glucosamine: step 6/6.</text>
</comment>
<evidence type="ECO:0000256" key="9">
    <source>
        <dbReference type="ARBA" id="ARBA00022777"/>
    </source>
</evidence>
<feature type="binding site" evidence="13">
    <location>
        <begin position="65"/>
        <end position="72"/>
    </location>
    <ligand>
        <name>ATP</name>
        <dbReference type="ChEBI" id="CHEBI:30616"/>
    </ligand>
</feature>
<comment type="function">
    <text evidence="1 13">Transfers the gamma-phosphate of ATP to the 4'-position of a tetraacyldisaccharide 1-phosphate intermediate (termed DS-1-P) to form tetraacyldisaccharide 1,4'-bis-phosphate (lipid IVA).</text>
</comment>
<keyword evidence="9 13" id="KW-0418">Kinase</keyword>
<dbReference type="GO" id="GO:0009244">
    <property type="term" value="P:lipopolysaccharide core region biosynthetic process"/>
    <property type="evidence" value="ECO:0007669"/>
    <property type="project" value="TreeGrafter"/>
</dbReference>
<evidence type="ECO:0000256" key="4">
    <source>
        <dbReference type="ARBA" id="ARBA00016436"/>
    </source>
</evidence>